<keyword evidence="1" id="KW-1185">Reference proteome</keyword>
<dbReference type="GeneID" id="107920198"/>
<protein>
    <submittedName>
        <fullName evidence="2">Uncharacterized protein</fullName>
    </submittedName>
</protein>
<reference evidence="2" key="2">
    <citation type="submission" date="2025-08" db="UniProtKB">
        <authorList>
            <consortium name="RefSeq"/>
        </authorList>
    </citation>
    <scope>IDENTIFICATION</scope>
</reference>
<accession>A0A1U8KW29</accession>
<sequence>MAPYKALCCRKCCTLLCWTKFDERRVLGPELVFETKDKVRPIQDHLKVTSNRQKSYADLKRRDIEYSVGDFVFFKYRSDPSHVVSVNEIEVRLDLSFEEEPIKILCRDVKVLKRKIILLVKVL</sequence>
<proteinExistence type="predicted"/>
<evidence type="ECO:0000313" key="2">
    <source>
        <dbReference type="RefSeq" id="XP_016705258.1"/>
    </source>
</evidence>
<evidence type="ECO:0000313" key="1">
    <source>
        <dbReference type="Proteomes" id="UP000818029"/>
    </source>
</evidence>
<dbReference type="RefSeq" id="XP_016705258.1">
    <property type="nucleotide sequence ID" value="XM_016849769.1"/>
</dbReference>
<dbReference type="Proteomes" id="UP000818029">
    <property type="component" value="Chromosome A12"/>
</dbReference>
<dbReference type="PANTHER" id="PTHR46148">
    <property type="entry name" value="CHROMO DOMAIN-CONTAINING PROTEIN"/>
    <property type="match status" value="1"/>
</dbReference>
<dbReference type="AlphaFoldDB" id="A0A1U8KW29"/>
<organism evidence="1 2">
    <name type="scientific">Gossypium hirsutum</name>
    <name type="common">Upland cotton</name>
    <name type="synonym">Gossypium mexicanum</name>
    <dbReference type="NCBI Taxonomy" id="3635"/>
    <lineage>
        <taxon>Eukaryota</taxon>
        <taxon>Viridiplantae</taxon>
        <taxon>Streptophyta</taxon>
        <taxon>Embryophyta</taxon>
        <taxon>Tracheophyta</taxon>
        <taxon>Spermatophyta</taxon>
        <taxon>Magnoliopsida</taxon>
        <taxon>eudicotyledons</taxon>
        <taxon>Gunneridae</taxon>
        <taxon>Pentapetalae</taxon>
        <taxon>rosids</taxon>
        <taxon>malvids</taxon>
        <taxon>Malvales</taxon>
        <taxon>Malvaceae</taxon>
        <taxon>Malvoideae</taxon>
        <taxon>Gossypium</taxon>
    </lineage>
</organism>
<reference evidence="1" key="1">
    <citation type="journal article" date="2020" name="Nat. Genet.">
        <title>Genomic diversifications of five Gossypium allopolyploid species and their impact on cotton improvement.</title>
        <authorList>
            <person name="Chen Z.J."/>
            <person name="Sreedasyam A."/>
            <person name="Ando A."/>
            <person name="Song Q."/>
            <person name="De Santiago L.M."/>
            <person name="Hulse-Kemp A.M."/>
            <person name="Ding M."/>
            <person name="Ye W."/>
            <person name="Kirkbride R.C."/>
            <person name="Jenkins J."/>
            <person name="Plott C."/>
            <person name="Lovell J."/>
            <person name="Lin Y.M."/>
            <person name="Vaughn R."/>
            <person name="Liu B."/>
            <person name="Simpson S."/>
            <person name="Scheffler B.E."/>
            <person name="Wen L."/>
            <person name="Saski C.A."/>
            <person name="Grover C.E."/>
            <person name="Hu G."/>
            <person name="Conover J.L."/>
            <person name="Carlson J.W."/>
            <person name="Shu S."/>
            <person name="Boston L.B."/>
            <person name="Williams M."/>
            <person name="Peterson D.G."/>
            <person name="McGee K."/>
            <person name="Jones D.C."/>
            <person name="Wendel J.F."/>
            <person name="Stelly D.M."/>
            <person name="Grimwood J."/>
            <person name="Schmutz J."/>
        </authorList>
    </citation>
    <scope>NUCLEOTIDE SEQUENCE [LARGE SCALE GENOMIC DNA]</scope>
    <source>
        <strain evidence="1">cv. TM-1</strain>
    </source>
</reference>
<dbReference type="PANTHER" id="PTHR46148:SF44">
    <property type="entry name" value="GAG-POL POLYPROTEIN"/>
    <property type="match status" value="1"/>
</dbReference>
<dbReference type="KEGG" id="ghi:107920198"/>
<gene>
    <name evidence="2" type="primary">LOC107920198</name>
</gene>
<dbReference type="PaxDb" id="3635-A0A1U8KW29"/>
<name>A0A1U8KW29_GOSHI</name>